<evidence type="ECO:0000313" key="5">
    <source>
        <dbReference type="EMBL" id="SBR90204.1"/>
    </source>
</evidence>
<evidence type="ECO:0000256" key="1">
    <source>
        <dbReference type="ARBA" id="ARBA00000251"/>
    </source>
</evidence>
<dbReference type="EMBL" id="HAEH01010629">
    <property type="protein sequence ID" value="SBR90204.1"/>
    <property type="molecule type" value="Transcribed_RNA"/>
</dbReference>
<comment type="catalytic activity">
    <reaction evidence="1">
        <text>Random hydrolysis of (1-&gt;4)-linkages between N-acetyl-beta-D-glucosamine and D-glucuronate residues in hyaluronate.</text>
        <dbReference type="EC" id="3.2.1.35"/>
    </reaction>
</comment>
<accession>A0A1A8QAJ6</accession>
<gene>
    <name evidence="5" type="primary">SPAM1</name>
</gene>
<reference evidence="5" key="2">
    <citation type="submission" date="2016-06" db="EMBL/GenBank/DDBJ databases">
        <title>The genome of a short-lived fish provides insights into sex chromosome evolution and the genetic control of aging.</title>
        <authorList>
            <person name="Reichwald K."/>
            <person name="Felder M."/>
            <person name="Petzold A."/>
            <person name="Koch P."/>
            <person name="Groth M."/>
            <person name="Platzer M."/>
        </authorList>
    </citation>
    <scope>NUCLEOTIDE SEQUENCE</scope>
    <source>
        <tissue evidence="5">Brain</tissue>
    </source>
</reference>
<protein>
    <recommendedName>
        <fullName evidence="2">hyaluronoglucosaminidase</fullName>
        <ecNumber evidence="2">3.2.1.35</ecNumber>
    </recommendedName>
</protein>
<dbReference type="InterPro" id="IPR013785">
    <property type="entry name" value="Aldolase_TIM"/>
</dbReference>
<keyword evidence="4" id="KW-0732">Signal</keyword>
<proteinExistence type="predicted"/>
<dbReference type="InterPro" id="IPR018155">
    <property type="entry name" value="Hyaluronidase"/>
</dbReference>
<feature type="chain" id="PRO_5008376921" description="hyaluronoglucosaminidase" evidence="4">
    <location>
        <begin position="20"/>
        <end position="103"/>
    </location>
</feature>
<keyword evidence="3" id="KW-0326">Glycosidase</keyword>
<sequence length="103" mass="10990">MAVFFLPISIISSIISVLALPPTEPPLIHGHPFVAIWNAPTDQCKKLEIPLDTAAFQAVTTPTPVTDGSCQHCWGVSSSGSFWGCDVGRYQGLQQQGCLPVPV</sequence>
<dbReference type="EC" id="3.2.1.35" evidence="2"/>
<dbReference type="Pfam" id="PF01630">
    <property type="entry name" value="Glyco_hydro_56"/>
    <property type="match status" value="1"/>
</dbReference>
<keyword evidence="3" id="KW-0378">Hydrolase</keyword>
<feature type="signal peptide" evidence="4">
    <location>
        <begin position="1"/>
        <end position="19"/>
    </location>
</feature>
<evidence type="ECO:0000256" key="2">
    <source>
        <dbReference type="ARBA" id="ARBA00012774"/>
    </source>
</evidence>
<reference evidence="5" key="1">
    <citation type="submission" date="2016-05" db="EMBL/GenBank/DDBJ databases">
        <authorList>
            <person name="Lavstsen T."/>
            <person name="Jespersen J.S."/>
        </authorList>
    </citation>
    <scope>NUCLEOTIDE SEQUENCE</scope>
    <source>
        <tissue evidence="5">Brain</tissue>
    </source>
</reference>
<evidence type="ECO:0000256" key="4">
    <source>
        <dbReference type="SAM" id="SignalP"/>
    </source>
</evidence>
<dbReference type="GO" id="GO:0004415">
    <property type="term" value="F:hyalurononglucosaminidase activity"/>
    <property type="evidence" value="ECO:0007669"/>
    <property type="project" value="UniProtKB-EC"/>
</dbReference>
<evidence type="ECO:0000256" key="3">
    <source>
        <dbReference type="ARBA" id="ARBA00023295"/>
    </source>
</evidence>
<organism evidence="5">
    <name type="scientific">Nothobranchius rachovii</name>
    <name type="common">bluefin notho</name>
    <dbReference type="NCBI Taxonomy" id="451742"/>
    <lineage>
        <taxon>Eukaryota</taxon>
        <taxon>Metazoa</taxon>
        <taxon>Chordata</taxon>
        <taxon>Craniata</taxon>
        <taxon>Vertebrata</taxon>
        <taxon>Euteleostomi</taxon>
        <taxon>Actinopterygii</taxon>
        <taxon>Neopterygii</taxon>
        <taxon>Teleostei</taxon>
        <taxon>Neoteleostei</taxon>
        <taxon>Acanthomorphata</taxon>
        <taxon>Ovalentaria</taxon>
        <taxon>Atherinomorphae</taxon>
        <taxon>Cyprinodontiformes</taxon>
        <taxon>Nothobranchiidae</taxon>
        <taxon>Nothobranchius</taxon>
    </lineage>
</organism>
<dbReference type="AlphaFoldDB" id="A0A1A8QAJ6"/>
<name>A0A1A8QAJ6_9TELE</name>
<dbReference type="Gene3D" id="3.20.20.70">
    <property type="entry name" value="Aldolase class I"/>
    <property type="match status" value="1"/>
</dbReference>
<dbReference type="GO" id="GO:0005975">
    <property type="term" value="P:carbohydrate metabolic process"/>
    <property type="evidence" value="ECO:0007669"/>
    <property type="project" value="InterPro"/>
</dbReference>